<dbReference type="SUPFAM" id="SSF57903">
    <property type="entry name" value="FYVE/PHD zinc finger"/>
    <property type="match status" value="1"/>
</dbReference>
<dbReference type="PANTHER" id="PTHR47177">
    <property type="entry name" value="F18C1.6 PROTEIN"/>
    <property type="match status" value="1"/>
</dbReference>
<dbReference type="GO" id="GO:0003676">
    <property type="term" value="F:nucleic acid binding"/>
    <property type="evidence" value="ECO:0007669"/>
    <property type="project" value="InterPro"/>
</dbReference>
<dbReference type="InterPro" id="IPR001965">
    <property type="entry name" value="Znf_PHD"/>
</dbReference>
<keyword evidence="1" id="KW-0240">DNA-directed RNA polymerase</keyword>
<comment type="caution">
    <text evidence="11">The sequence shown here is derived from an EMBL/GenBank/DDBJ whole genome shotgun (WGS) entry which is preliminary data.</text>
</comment>
<dbReference type="PROSITE" id="PS00518">
    <property type="entry name" value="ZF_RING_1"/>
    <property type="match status" value="1"/>
</dbReference>
<evidence type="ECO:0000313" key="11">
    <source>
        <dbReference type="EMBL" id="KAD4888866.1"/>
    </source>
</evidence>
<feature type="compositionally biased region" description="Polar residues" evidence="7">
    <location>
        <begin position="348"/>
        <end position="357"/>
    </location>
</feature>
<dbReference type="Gene3D" id="3.30.420.10">
    <property type="entry name" value="Ribonuclease H-like superfamily/Ribonuclease H"/>
    <property type="match status" value="1"/>
</dbReference>
<feature type="compositionally biased region" description="Basic residues" evidence="7">
    <location>
        <begin position="871"/>
        <end position="881"/>
    </location>
</feature>
<dbReference type="InterPro" id="IPR017907">
    <property type="entry name" value="Znf_RING_CS"/>
</dbReference>
<dbReference type="SUPFAM" id="SSF53098">
    <property type="entry name" value="Ribonuclease H-like"/>
    <property type="match status" value="1"/>
</dbReference>
<evidence type="ECO:0000256" key="6">
    <source>
        <dbReference type="PROSITE-ProRule" id="PRU00175"/>
    </source>
</evidence>
<dbReference type="SMART" id="SM00249">
    <property type="entry name" value="PHD"/>
    <property type="match status" value="1"/>
</dbReference>
<evidence type="ECO:0000259" key="8">
    <source>
        <dbReference type="PROSITE" id="PS50016"/>
    </source>
</evidence>
<dbReference type="InterPro" id="IPR036397">
    <property type="entry name" value="RNaseH_sf"/>
</dbReference>
<dbReference type="SUPFAM" id="SSF56553">
    <property type="entry name" value="Insert subdomain of RNA polymerase alpha subunit"/>
    <property type="match status" value="1"/>
</dbReference>
<dbReference type="GO" id="GO:0046983">
    <property type="term" value="F:protein dimerization activity"/>
    <property type="evidence" value="ECO:0007669"/>
    <property type="project" value="InterPro"/>
</dbReference>
<protein>
    <submittedName>
        <fullName evidence="11">Uncharacterized protein</fullName>
    </submittedName>
</protein>
<dbReference type="Gene3D" id="3.30.40.10">
    <property type="entry name" value="Zinc/RING finger domain, C3HC4 (zinc finger)"/>
    <property type="match status" value="2"/>
</dbReference>
<feature type="region of interest" description="Disordered" evidence="7">
    <location>
        <begin position="871"/>
        <end position="896"/>
    </location>
</feature>
<dbReference type="GO" id="GO:0008270">
    <property type="term" value="F:zinc ion binding"/>
    <property type="evidence" value="ECO:0007669"/>
    <property type="project" value="UniProtKB-KW"/>
</dbReference>
<dbReference type="AlphaFoldDB" id="A0A5N6NIF2"/>
<dbReference type="InterPro" id="IPR012337">
    <property type="entry name" value="RNaseH-like_sf"/>
</dbReference>
<evidence type="ECO:0000259" key="9">
    <source>
        <dbReference type="PROSITE" id="PS50089"/>
    </source>
</evidence>
<evidence type="ECO:0000256" key="3">
    <source>
        <dbReference type="ARBA" id="ARBA00022771"/>
    </source>
</evidence>
<dbReference type="OrthoDB" id="365379at2759"/>
<evidence type="ECO:0000256" key="2">
    <source>
        <dbReference type="ARBA" id="ARBA00022723"/>
    </source>
</evidence>
<gene>
    <name evidence="11" type="ORF">E3N88_20939</name>
</gene>
<dbReference type="PROSITE" id="PS50994">
    <property type="entry name" value="INTEGRASE"/>
    <property type="match status" value="1"/>
</dbReference>
<dbReference type="InterPro" id="IPR011011">
    <property type="entry name" value="Znf_FYVE_PHD"/>
</dbReference>
<dbReference type="InterPro" id="IPR058746">
    <property type="entry name" value="Znf_RING-type_Topors"/>
</dbReference>
<keyword evidence="12" id="KW-1185">Reference proteome</keyword>
<keyword evidence="2" id="KW-0479">Metal-binding</keyword>
<dbReference type="Gene3D" id="3.30.1360.10">
    <property type="entry name" value="RNA polymerase, RBP11-like subunit"/>
    <property type="match status" value="1"/>
</dbReference>
<dbReference type="PANTHER" id="PTHR47177:SF4">
    <property type="entry name" value="OS06G0283200 PROTEIN"/>
    <property type="match status" value="1"/>
</dbReference>
<proteinExistence type="predicted"/>
<dbReference type="EMBL" id="SZYD01000011">
    <property type="protein sequence ID" value="KAD4888866.1"/>
    <property type="molecule type" value="Genomic_DNA"/>
</dbReference>
<dbReference type="SMART" id="SM00184">
    <property type="entry name" value="RING"/>
    <property type="match status" value="1"/>
</dbReference>
<dbReference type="InterPro" id="IPR013083">
    <property type="entry name" value="Znf_RING/FYVE/PHD"/>
</dbReference>
<dbReference type="InterPro" id="IPR001841">
    <property type="entry name" value="Znf_RING"/>
</dbReference>
<sequence length="1128" mass="126697">MKTQGLHACIDPVTECCRDMDTKEQSEKLKNYEAGFAAYLKAKYFSDKDIYGGEIFEEKEITDGVTIRASSEAGTRSYADPLAYWNEKFAHKELETDTNTDLSNGNHSSKKISDDIQLLMLNLSLFFVHVTEEISLLISASQDMMSPNNEDIMKKDSYTDSVYSKDALVSTRTLQWKFVESAADSKRLLYGLFILSPLMKGQADTIGITMRRALLGEIEGTCITRAKYEKISHEYSTIMGIQESVHEILMNLKEIVLRNNLYGTCETSMCVRGPGYVTAQDDKISSFTPKNLLCYAFNRDIHSRTQRMMPPVKQENSPEMNSRDTKWMPEIKSETVEYSPSKRLKTLSFDSPSTSSKGKSKIANEDDDDSLPNQQLETCGVCLSEEGMFLRGFIDSCEHYFCFVCIMEWAKVESRCPICKRRFSTIRRPPKDGVFISERIVDVPVRDQIYYYNGNATIGPSDPYSQVKCSGCCGSSDEHLLLLCDLCDSAAHSYCVGLGTTVPEGDWFCKDCTLSRDEHHKIEANSASDNGKSSPSRSNRKQFIRSDVSIFDIVRESSVCEPVTSFVPASVKQSETSGERLNTQATVARSNAPNARTLQRCINVHSRIRVLRENWDGFRGGSLNFSSRFEDRSKTGQSQLVPLNNESTSQNHQYDTDRAWKMMNLAAKASGKKPGNKNIVPKDSEFHKKKERLLIEASKVRPTSNYFGGLKKKENELLSSRKIILSAQVKNDLYNFQNISTAAMVVGSDVESSSVAADKCCGKKVIDATLEKKENIKKDTQFDGNIREIENVKSEIQSLVKLNLKLLSKDKKLEVDVFKEVARHATHSIMAACGIEPPKARFRSFERLMLSPPLHLIKPPPVRAIKFPHHHDNHTQSRSRVHAQGPWKGDCRSPGHAGLVDEAPGTIYETAGGYPTGTQGTIRLGHQQEDEQLQTMAQKIQDGEQLPRVQWNGRWLARNNRIIVGQDQALRKKIVKLCHDSPWGGGGGSLRGHCHGTKDQRNVLLEGSRKIGQAIDQGMRCGLPKVKGRDTIFVVVDRLSKYGHFMVLSHPFTAKEVAQVFLDGVYRLHGCPASVVSDRDPIFLSTFWKEFLALQGVESKLSTAYHPQTDGQTEVVNRCLECYLRLAW</sequence>
<organism evidence="11 12">
    <name type="scientific">Mikania micrantha</name>
    <name type="common">bitter vine</name>
    <dbReference type="NCBI Taxonomy" id="192012"/>
    <lineage>
        <taxon>Eukaryota</taxon>
        <taxon>Viridiplantae</taxon>
        <taxon>Streptophyta</taxon>
        <taxon>Embryophyta</taxon>
        <taxon>Tracheophyta</taxon>
        <taxon>Spermatophyta</taxon>
        <taxon>Magnoliopsida</taxon>
        <taxon>eudicotyledons</taxon>
        <taxon>Gunneridae</taxon>
        <taxon>Pentapetalae</taxon>
        <taxon>asterids</taxon>
        <taxon>campanulids</taxon>
        <taxon>Asterales</taxon>
        <taxon>Asteraceae</taxon>
        <taxon>Asteroideae</taxon>
        <taxon>Heliantheae alliance</taxon>
        <taxon>Eupatorieae</taxon>
        <taxon>Mikania</taxon>
    </lineage>
</organism>
<feature type="domain" description="RING-type" evidence="9">
    <location>
        <begin position="379"/>
        <end position="420"/>
    </location>
</feature>
<dbReference type="SUPFAM" id="SSF55257">
    <property type="entry name" value="RBP11-like subunits of RNA polymerase"/>
    <property type="match status" value="1"/>
</dbReference>
<dbReference type="CDD" id="cd16574">
    <property type="entry name" value="RING-HC_Topors"/>
    <property type="match status" value="1"/>
</dbReference>
<dbReference type="PROSITE" id="PS50089">
    <property type="entry name" value="ZF_RING_2"/>
    <property type="match status" value="1"/>
</dbReference>
<dbReference type="GO" id="GO:0000428">
    <property type="term" value="C:DNA-directed RNA polymerase complex"/>
    <property type="evidence" value="ECO:0007669"/>
    <property type="project" value="UniProtKB-KW"/>
</dbReference>
<dbReference type="PROSITE" id="PS50016">
    <property type="entry name" value="ZF_PHD_2"/>
    <property type="match status" value="1"/>
</dbReference>
<evidence type="ECO:0000256" key="7">
    <source>
        <dbReference type="SAM" id="MobiDB-lite"/>
    </source>
</evidence>
<dbReference type="Proteomes" id="UP000326396">
    <property type="component" value="Linkage Group LG19"/>
</dbReference>
<evidence type="ECO:0000313" key="12">
    <source>
        <dbReference type="Proteomes" id="UP000326396"/>
    </source>
</evidence>
<feature type="domain" description="Integrase catalytic" evidence="10">
    <location>
        <begin position="1006"/>
        <end position="1128"/>
    </location>
</feature>
<feature type="region of interest" description="Disordered" evidence="7">
    <location>
        <begin position="347"/>
        <end position="370"/>
    </location>
</feature>
<evidence type="ECO:0000256" key="5">
    <source>
        <dbReference type="ARBA" id="ARBA00023163"/>
    </source>
</evidence>
<dbReference type="GO" id="GO:0006351">
    <property type="term" value="P:DNA-templated transcription"/>
    <property type="evidence" value="ECO:0007669"/>
    <property type="project" value="InterPro"/>
</dbReference>
<keyword evidence="4" id="KW-0862">Zinc</keyword>
<evidence type="ECO:0000259" key="10">
    <source>
        <dbReference type="PROSITE" id="PS50994"/>
    </source>
</evidence>
<evidence type="ECO:0000256" key="4">
    <source>
        <dbReference type="ARBA" id="ARBA00022833"/>
    </source>
</evidence>
<reference evidence="11 12" key="1">
    <citation type="submission" date="2019-05" db="EMBL/GenBank/DDBJ databases">
        <title>Mikania micrantha, genome provides insights into the molecular mechanism of rapid growth.</title>
        <authorList>
            <person name="Liu B."/>
        </authorList>
    </citation>
    <scope>NUCLEOTIDE SEQUENCE [LARGE SCALE GENOMIC DNA]</scope>
    <source>
        <strain evidence="11">NLD-2019</strain>
        <tissue evidence="11">Leaf</tissue>
    </source>
</reference>
<dbReference type="InterPro" id="IPR001584">
    <property type="entry name" value="Integrase_cat-core"/>
</dbReference>
<accession>A0A5N6NIF2</accession>
<feature type="region of interest" description="Disordered" evidence="7">
    <location>
        <begin position="305"/>
        <end position="329"/>
    </location>
</feature>
<keyword evidence="5" id="KW-0804">Transcription</keyword>
<dbReference type="Gene3D" id="2.170.120.12">
    <property type="entry name" value="DNA-directed RNA polymerase, insert domain"/>
    <property type="match status" value="1"/>
</dbReference>
<evidence type="ECO:0000256" key="1">
    <source>
        <dbReference type="ARBA" id="ARBA00022478"/>
    </source>
</evidence>
<dbReference type="Pfam" id="PF00628">
    <property type="entry name" value="PHD"/>
    <property type="match status" value="1"/>
</dbReference>
<dbReference type="InterPro" id="IPR036643">
    <property type="entry name" value="RNApol_insert_sf"/>
</dbReference>
<feature type="domain" description="PHD-type" evidence="8">
    <location>
        <begin position="466"/>
        <end position="515"/>
    </location>
</feature>
<name>A0A5N6NIF2_9ASTR</name>
<dbReference type="InterPro" id="IPR019787">
    <property type="entry name" value="Znf_PHD-finger"/>
</dbReference>
<dbReference type="SUPFAM" id="SSF57850">
    <property type="entry name" value="RING/U-box"/>
    <property type="match status" value="1"/>
</dbReference>
<dbReference type="InterPro" id="IPR036603">
    <property type="entry name" value="RBP11-like"/>
</dbReference>
<keyword evidence="3 6" id="KW-0863">Zinc-finger</keyword>
<dbReference type="GO" id="GO:0015074">
    <property type="term" value="P:DNA integration"/>
    <property type="evidence" value="ECO:0007669"/>
    <property type="project" value="InterPro"/>
</dbReference>